<feature type="compositionally biased region" description="Low complexity" evidence="12">
    <location>
        <begin position="503"/>
        <end position="514"/>
    </location>
</feature>
<dbReference type="GO" id="GO:0003677">
    <property type="term" value="F:DNA binding"/>
    <property type="evidence" value="ECO:0007669"/>
    <property type="project" value="UniProtKB-UniRule"/>
</dbReference>
<dbReference type="Pfam" id="PF12848">
    <property type="entry name" value="ABC_tran_Xtn"/>
    <property type="match status" value="1"/>
</dbReference>
<organism evidence="14 15">
    <name type="scientific">Candidatus Macondimonas diazotrophica</name>
    <dbReference type="NCBI Taxonomy" id="2305248"/>
    <lineage>
        <taxon>Bacteria</taxon>
        <taxon>Pseudomonadati</taxon>
        <taxon>Pseudomonadota</taxon>
        <taxon>Gammaproteobacteria</taxon>
        <taxon>Chromatiales</taxon>
        <taxon>Ectothiorhodospiraceae</taxon>
        <taxon>Candidatus Macondimonas</taxon>
    </lineage>
</organism>
<dbReference type="GO" id="GO:0005524">
    <property type="term" value="F:ATP binding"/>
    <property type="evidence" value="ECO:0007669"/>
    <property type="project" value="UniProtKB-UniRule"/>
</dbReference>
<evidence type="ECO:0000313" key="15">
    <source>
        <dbReference type="Proteomes" id="UP000297890"/>
    </source>
</evidence>
<keyword evidence="15" id="KW-1185">Reference proteome</keyword>
<dbReference type="Gene3D" id="3.40.50.300">
    <property type="entry name" value="P-loop containing nucleotide triphosphate hydrolases"/>
    <property type="match status" value="2"/>
</dbReference>
<dbReference type="Pfam" id="PF00005">
    <property type="entry name" value="ABC_tran"/>
    <property type="match status" value="2"/>
</dbReference>
<dbReference type="PROSITE" id="PS50893">
    <property type="entry name" value="ABC_TRANSPORTER_2"/>
    <property type="match status" value="2"/>
</dbReference>
<keyword evidence="2 11" id="KW-0677">Repeat</keyword>
<feature type="domain" description="ABC transporter" evidence="13">
    <location>
        <begin position="288"/>
        <end position="506"/>
    </location>
</feature>
<dbReference type="Pfam" id="PF16326">
    <property type="entry name" value="ABC_tran_CTD"/>
    <property type="match status" value="1"/>
</dbReference>
<evidence type="ECO:0000256" key="10">
    <source>
        <dbReference type="ARBA" id="ARBA00061478"/>
    </source>
</evidence>
<evidence type="ECO:0000256" key="12">
    <source>
        <dbReference type="SAM" id="MobiDB-lite"/>
    </source>
</evidence>
<dbReference type="GO" id="GO:0005737">
    <property type="term" value="C:cytoplasm"/>
    <property type="evidence" value="ECO:0007669"/>
    <property type="project" value="UniProtKB-SubCell"/>
</dbReference>
<dbReference type="GO" id="GO:0043022">
    <property type="term" value="F:ribosome binding"/>
    <property type="evidence" value="ECO:0007669"/>
    <property type="project" value="UniProtKB-UniRule"/>
</dbReference>
<dbReference type="CDD" id="cd03221">
    <property type="entry name" value="ABCF_EF-3"/>
    <property type="match status" value="2"/>
</dbReference>
<dbReference type="HAMAP" id="MF_00848">
    <property type="entry name" value="Uup"/>
    <property type="match status" value="1"/>
</dbReference>
<dbReference type="OrthoDB" id="9808609at2"/>
<dbReference type="Proteomes" id="UP000297890">
    <property type="component" value="Unassembled WGS sequence"/>
</dbReference>
<keyword evidence="11" id="KW-0175">Coiled coil</keyword>
<dbReference type="PANTHER" id="PTHR42855:SF1">
    <property type="entry name" value="ABC TRANSPORTER DOMAIN-CONTAINING PROTEIN"/>
    <property type="match status" value="1"/>
</dbReference>
<dbReference type="PROSITE" id="PS00211">
    <property type="entry name" value="ABC_TRANSPORTER_1"/>
    <property type="match status" value="2"/>
</dbReference>
<evidence type="ECO:0000256" key="4">
    <source>
        <dbReference type="ARBA" id="ARBA00022763"/>
    </source>
</evidence>
<dbReference type="GO" id="GO:0006281">
    <property type="term" value="P:DNA repair"/>
    <property type="evidence" value="ECO:0007669"/>
    <property type="project" value="UniProtKB-KW"/>
</dbReference>
<name>A0A4Z0F901_9GAMM</name>
<evidence type="ECO:0000256" key="11">
    <source>
        <dbReference type="HAMAP-Rule" id="MF_00848"/>
    </source>
</evidence>
<keyword evidence="5 11" id="KW-0378">Hydrolase</keyword>
<evidence type="ECO:0000256" key="2">
    <source>
        <dbReference type="ARBA" id="ARBA00022737"/>
    </source>
</evidence>
<accession>A0A4Z0F901</accession>
<comment type="subcellular location">
    <subcellularLocation>
        <location evidence="11">Cytoplasm</location>
    </subcellularLocation>
    <text evidence="11">Associates with ribosomes.</text>
</comment>
<keyword evidence="1 11" id="KW-0963">Cytoplasm</keyword>
<dbReference type="Gene3D" id="1.10.287.380">
    <property type="entry name" value="Valyl-tRNA synthetase, C-terminal domain"/>
    <property type="match status" value="1"/>
</dbReference>
<dbReference type="InterPro" id="IPR003439">
    <property type="entry name" value="ABC_transporter-like_ATP-bd"/>
</dbReference>
<feature type="binding site" evidence="11">
    <location>
        <begin position="321"/>
        <end position="328"/>
    </location>
    <ligand>
        <name>ATP</name>
        <dbReference type="ChEBI" id="CHEBI:30616"/>
        <label>2</label>
    </ligand>
</feature>
<dbReference type="InterPro" id="IPR003593">
    <property type="entry name" value="AAA+_ATPase"/>
</dbReference>
<keyword evidence="4 11" id="KW-0227">DNA damage</keyword>
<comment type="catalytic activity">
    <reaction evidence="9 11">
        <text>ATP + H2O = ADP + phosphate + H(+)</text>
        <dbReference type="Rhea" id="RHEA:13065"/>
        <dbReference type="ChEBI" id="CHEBI:15377"/>
        <dbReference type="ChEBI" id="CHEBI:15378"/>
        <dbReference type="ChEBI" id="CHEBI:30616"/>
        <dbReference type="ChEBI" id="CHEBI:43474"/>
        <dbReference type="ChEBI" id="CHEBI:456216"/>
    </reaction>
</comment>
<dbReference type="InterPro" id="IPR032524">
    <property type="entry name" value="ABC_tran_C"/>
</dbReference>
<evidence type="ECO:0000313" key="14">
    <source>
        <dbReference type="EMBL" id="TFZ81794.1"/>
    </source>
</evidence>
<dbReference type="GO" id="GO:0016887">
    <property type="term" value="F:ATP hydrolysis activity"/>
    <property type="evidence" value="ECO:0007669"/>
    <property type="project" value="UniProtKB-UniRule"/>
</dbReference>
<dbReference type="InterPro" id="IPR051309">
    <property type="entry name" value="ABCF_ATPase"/>
</dbReference>
<keyword evidence="3 11" id="KW-0547">Nucleotide-binding</keyword>
<comment type="similarity">
    <text evidence="10 11">Belongs to the ABC transporter superfamily. ABCF family. Uup subfamily.</text>
</comment>
<keyword evidence="6 11" id="KW-0067">ATP-binding</keyword>
<evidence type="ECO:0000256" key="8">
    <source>
        <dbReference type="ARBA" id="ARBA00023204"/>
    </source>
</evidence>
<dbReference type="InterPro" id="IPR037118">
    <property type="entry name" value="Val-tRNA_synth_C_sf"/>
</dbReference>
<feature type="domain" description="ABC transporter" evidence="13">
    <location>
        <begin position="3"/>
        <end position="221"/>
    </location>
</feature>
<feature type="compositionally biased region" description="Pro residues" evidence="12">
    <location>
        <begin position="515"/>
        <end position="524"/>
    </location>
</feature>
<dbReference type="AlphaFoldDB" id="A0A4Z0F901"/>
<gene>
    <name evidence="11" type="primary">uup</name>
    <name evidence="14" type="ORF">E4680_10825</name>
</gene>
<dbReference type="SMART" id="SM00382">
    <property type="entry name" value="AAA"/>
    <property type="match status" value="2"/>
</dbReference>
<evidence type="ECO:0000256" key="3">
    <source>
        <dbReference type="ARBA" id="ARBA00022741"/>
    </source>
</evidence>
<dbReference type="PANTHER" id="PTHR42855">
    <property type="entry name" value="ABC TRANSPORTER ATP-BINDING SUBUNIT"/>
    <property type="match status" value="1"/>
</dbReference>
<dbReference type="SUPFAM" id="SSF52540">
    <property type="entry name" value="P-loop containing nucleoside triphosphate hydrolases"/>
    <property type="match status" value="2"/>
</dbReference>
<protein>
    <recommendedName>
        <fullName evidence="11">ATP-binding protein Uup</fullName>
        <ecNumber evidence="11">3.6.1.-</ecNumber>
    </recommendedName>
</protein>
<evidence type="ECO:0000256" key="1">
    <source>
        <dbReference type="ARBA" id="ARBA00022490"/>
    </source>
</evidence>
<keyword evidence="8 11" id="KW-0234">DNA repair</keyword>
<evidence type="ECO:0000256" key="5">
    <source>
        <dbReference type="ARBA" id="ARBA00022801"/>
    </source>
</evidence>
<keyword evidence="7 11" id="KW-0238">DNA-binding</keyword>
<evidence type="ECO:0000256" key="7">
    <source>
        <dbReference type="ARBA" id="ARBA00023125"/>
    </source>
</evidence>
<evidence type="ECO:0000259" key="13">
    <source>
        <dbReference type="PROSITE" id="PS50893"/>
    </source>
</evidence>
<dbReference type="EC" id="3.6.1.-" evidence="11"/>
<dbReference type="EMBL" id="SRIO01000015">
    <property type="protein sequence ID" value="TFZ81794.1"/>
    <property type="molecule type" value="Genomic_DNA"/>
</dbReference>
<dbReference type="RefSeq" id="WP_135282432.1">
    <property type="nucleotide sequence ID" value="NZ_SRIO01000015.1"/>
</dbReference>
<reference evidence="14 15" key="1">
    <citation type="journal article" date="2019" name="ISME J.">
        <title>Candidatus Macondimonas diazotrophica, a novel gammaproteobacterial genus dominating crude-oil-contaminated coastal sediments.</title>
        <authorList>
            <person name="Karthikeyan S."/>
            <person name="Konstantinidis K."/>
        </authorList>
    </citation>
    <scope>NUCLEOTIDE SEQUENCE [LARGE SCALE GENOMIC DNA]</scope>
    <source>
        <strain evidence="14 15">KTK01</strain>
    </source>
</reference>
<comment type="caution">
    <text evidence="14">The sequence shown here is derived from an EMBL/GenBank/DDBJ whole genome shotgun (WGS) entry which is preliminary data.</text>
</comment>
<comment type="function">
    <text evidence="11">Probably plays a role in ribosome assembly or function. May be involved in resolution of branched DNA intermediates that result from template switching in postreplication gaps. Binds DNA and has ATPase activity.</text>
</comment>
<dbReference type="InterPro" id="IPR027417">
    <property type="entry name" value="P-loop_NTPase"/>
</dbReference>
<dbReference type="InterPro" id="IPR032781">
    <property type="entry name" value="ABC_tran_Xtn"/>
</dbReference>
<evidence type="ECO:0000256" key="9">
    <source>
        <dbReference type="ARBA" id="ARBA00049360"/>
    </source>
</evidence>
<feature type="region of interest" description="Disordered" evidence="12">
    <location>
        <begin position="499"/>
        <end position="533"/>
    </location>
</feature>
<dbReference type="InterPro" id="IPR043686">
    <property type="entry name" value="Uup"/>
</dbReference>
<sequence length="614" mass="68009">MLLSLHNVDLRLGGPMLLNQASLTVNPGERLALLGRNGAGKSSLLRLIAGTLTPDAGHCRLQSGARATLLAQEVPTEWTGTVAAVIEALFAAAHGADAPPTPPWHTERWLSELGVDPAADFAALSGGMKRRALLARALADEPDLLLLDEPTNHLDPAQIEWLENLLLQRFKGSLIFVSHDRRFIRRLAGGILHLDRGQLTRWPGDLDHYIEEREAALAIEDRHNALFDKRLAQEEQWIRQGIKARRTRNEGRVRALEALRRERAQRRNAMGQARIELEAATPSGRLVVEVDSIGHRFDPTRNLITDFSTTVMRGDKIGIVGPNGCGKTTLLRILLGELAPDQGQVRHGTRLEVAYFDQLRTALNDDERPIDIIGGGKETVTINGRERHVIGYLQDFLFSPEQSRAPIAKLSGGERNRLLIAQLFARPANLLVLDEPTNDLDVDTLELLEERLVAFDGTLLIVSHDREFLDRVASSCIVFEGAGQVSEYIGGYSDALRQSEARASATQPSAASPAAPKPVPPSPPSSKRKLSYKDERERLALPERIERLEADLERLGSRMADPDFYRRDAADIAADQHTLQELEAALVEAYERWESLEAQAQSVRAQEPERRSST</sequence>
<dbReference type="InterPro" id="IPR017871">
    <property type="entry name" value="ABC_transporter-like_CS"/>
</dbReference>
<feature type="coiled-coil region" evidence="11">
    <location>
        <begin position="572"/>
        <end position="599"/>
    </location>
</feature>
<evidence type="ECO:0000256" key="6">
    <source>
        <dbReference type="ARBA" id="ARBA00022840"/>
    </source>
</evidence>
<feature type="binding site" evidence="11">
    <location>
        <begin position="35"/>
        <end position="42"/>
    </location>
    <ligand>
        <name>ATP</name>
        <dbReference type="ChEBI" id="CHEBI:30616"/>
        <label>1</label>
    </ligand>
</feature>
<dbReference type="FunFam" id="3.40.50.300:FF:000309">
    <property type="entry name" value="ABC transporter ATP-binding protein"/>
    <property type="match status" value="1"/>
</dbReference>
<proteinExistence type="inferred from homology"/>